<evidence type="ECO:0008006" key="4">
    <source>
        <dbReference type="Google" id="ProtNLM"/>
    </source>
</evidence>
<dbReference type="EMBL" id="VLKH01000003">
    <property type="protein sequence ID" value="TWH81431.1"/>
    <property type="molecule type" value="Genomic_DNA"/>
</dbReference>
<keyword evidence="1" id="KW-0472">Membrane</keyword>
<keyword evidence="1" id="KW-1133">Transmembrane helix</keyword>
<accession>A0A562JE53</accession>
<comment type="caution">
    <text evidence="2">The sequence shown here is derived from an EMBL/GenBank/DDBJ whole genome shotgun (WGS) entry which is preliminary data.</text>
</comment>
<dbReference type="Proteomes" id="UP000315343">
    <property type="component" value="Unassembled WGS sequence"/>
</dbReference>
<evidence type="ECO:0000313" key="3">
    <source>
        <dbReference type="Proteomes" id="UP000315343"/>
    </source>
</evidence>
<feature type="transmembrane region" description="Helical" evidence="1">
    <location>
        <begin position="36"/>
        <end position="57"/>
    </location>
</feature>
<evidence type="ECO:0000313" key="2">
    <source>
        <dbReference type="EMBL" id="TWH81431.1"/>
    </source>
</evidence>
<organism evidence="2 3">
    <name type="scientific">Sedimentibacter saalensis</name>
    <dbReference type="NCBI Taxonomy" id="130788"/>
    <lineage>
        <taxon>Bacteria</taxon>
        <taxon>Bacillati</taxon>
        <taxon>Bacillota</taxon>
        <taxon>Tissierellia</taxon>
        <taxon>Sedimentibacter</taxon>
    </lineage>
</organism>
<protein>
    <recommendedName>
        <fullName evidence="4">Transmembrane protein</fullName>
    </recommendedName>
</protein>
<evidence type="ECO:0000256" key="1">
    <source>
        <dbReference type="SAM" id="Phobius"/>
    </source>
</evidence>
<sequence>MDNCRTENIVEANENTNIQCDRRPPVVPVLPVSPVLGARGGIDSSLLFFFLLLVCIVCQSDCGIEMDTLLWFFLLLVVIYNMYD</sequence>
<gene>
    <name evidence="2" type="ORF">LY60_01175</name>
</gene>
<feature type="transmembrane region" description="Helical" evidence="1">
    <location>
        <begin position="64"/>
        <end position="83"/>
    </location>
</feature>
<name>A0A562JE53_9FIRM</name>
<dbReference type="AlphaFoldDB" id="A0A562JE53"/>
<dbReference type="RefSeq" id="WP_145081192.1">
    <property type="nucleotide sequence ID" value="NZ_DAMBUX010000013.1"/>
</dbReference>
<keyword evidence="3" id="KW-1185">Reference proteome</keyword>
<keyword evidence="1" id="KW-0812">Transmembrane</keyword>
<proteinExistence type="predicted"/>
<reference evidence="2 3" key="1">
    <citation type="submission" date="2019-07" db="EMBL/GenBank/DDBJ databases">
        <title>Genomic Encyclopedia of Type Strains, Phase I: the one thousand microbial genomes (KMG-I) project.</title>
        <authorList>
            <person name="Kyrpides N."/>
        </authorList>
    </citation>
    <scope>NUCLEOTIDE SEQUENCE [LARGE SCALE GENOMIC DNA]</scope>
    <source>
        <strain evidence="2 3">DSM 13558</strain>
    </source>
</reference>